<dbReference type="Proteomes" id="UP000636709">
    <property type="component" value="Unassembled WGS sequence"/>
</dbReference>
<evidence type="ECO:0008006" key="3">
    <source>
        <dbReference type="Google" id="ProtNLM"/>
    </source>
</evidence>
<sequence length="126" mass="14088">MKGDGAAAFGLEWPEPLVRVYTAGHVEEELEAAKREYLQAAVGVSPVSGLAIPKLLHWYLPDFAKDVSSLVDWVCLQLPRELQRDAVRAVEVAATGGGRRNSLTKAPRWPVRVLPYEFRFRYLLAL</sequence>
<reference evidence="1" key="1">
    <citation type="submission" date="2020-07" db="EMBL/GenBank/DDBJ databases">
        <title>Genome sequence and genetic diversity analysis of an under-domesticated orphan crop, white fonio (Digitaria exilis).</title>
        <authorList>
            <person name="Bennetzen J.L."/>
            <person name="Chen S."/>
            <person name="Ma X."/>
            <person name="Wang X."/>
            <person name="Yssel A.E.J."/>
            <person name="Chaluvadi S.R."/>
            <person name="Johnson M."/>
            <person name="Gangashetty P."/>
            <person name="Hamidou F."/>
            <person name="Sanogo M.D."/>
            <person name="Zwaenepoel A."/>
            <person name="Wallace J."/>
            <person name="Van De Peer Y."/>
            <person name="Van Deynze A."/>
        </authorList>
    </citation>
    <scope>NUCLEOTIDE SEQUENCE</scope>
    <source>
        <tissue evidence="1">Leaves</tissue>
    </source>
</reference>
<dbReference type="AlphaFoldDB" id="A0A835FRA5"/>
<proteinExistence type="predicted"/>
<dbReference type="OrthoDB" id="418495at2759"/>
<keyword evidence="2" id="KW-1185">Reference proteome</keyword>
<organism evidence="1 2">
    <name type="scientific">Digitaria exilis</name>
    <dbReference type="NCBI Taxonomy" id="1010633"/>
    <lineage>
        <taxon>Eukaryota</taxon>
        <taxon>Viridiplantae</taxon>
        <taxon>Streptophyta</taxon>
        <taxon>Embryophyta</taxon>
        <taxon>Tracheophyta</taxon>
        <taxon>Spermatophyta</taxon>
        <taxon>Magnoliopsida</taxon>
        <taxon>Liliopsida</taxon>
        <taxon>Poales</taxon>
        <taxon>Poaceae</taxon>
        <taxon>PACMAD clade</taxon>
        <taxon>Panicoideae</taxon>
        <taxon>Panicodae</taxon>
        <taxon>Paniceae</taxon>
        <taxon>Anthephorinae</taxon>
        <taxon>Digitaria</taxon>
    </lineage>
</organism>
<dbReference type="PANTHER" id="PTHR46248:SF18">
    <property type="entry name" value="TERNARY COMPLEX FACTOR MIP1 LEUCINE-ZIPPER DOMAIN-CONTAINING PROTEIN"/>
    <property type="match status" value="1"/>
</dbReference>
<dbReference type="EMBL" id="JACEFO010000440">
    <property type="protein sequence ID" value="KAF8769529.1"/>
    <property type="molecule type" value="Genomic_DNA"/>
</dbReference>
<accession>A0A835FRA5</accession>
<gene>
    <name evidence="1" type="ORF">HU200_006567</name>
</gene>
<name>A0A835FRA5_9POAL</name>
<protein>
    <recommendedName>
        <fullName evidence="3">DUF547 domain-containing protein</fullName>
    </recommendedName>
</protein>
<evidence type="ECO:0000313" key="1">
    <source>
        <dbReference type="EMBL" id="KAF8769529.1"/>
    </source>
</evidence>
<dbReference type="PANTHER" id="PTHR46248">
    <property type="entry name" value="EXPRESSED PROTEIN"/>
    <property type="match status" value="1"/>
</dbReference>
<evidence type="ECO:0000313" key="2">
    <source>
        <dbReference type="Proteomes" id="UP000636709"/>
    </source>
</evidence>
<comment type="caution">
    <text evidence="1">The sequence shown here is derived from an EMBL/GenBank/DDBJ whole genome shotgun (WGS) entry which is preliminary data.</text>
</comment>